<dbReference type="SFLD" id="SFLDS00019">
    <property type="entry name" value="Glutathione_Transferase_(cytos"/>
    <property type="match status" value="1"/>
</dbReference>
<dbReference type="CDD" id="cd03196">
    <property type="entry name" value="GST_C_5"/>
    <property type="match status" value="1"/>
</dbReference>
<sequence>MIPILYSFRRCPYAMRARLAIAAAGQKVELREVVLRDKPQAFLSASPSATVPCLVTGAGVIDESLDIMKWALDRSDPNHWLAMPEEGWGWIERADGPFKRALDRTKYAARYPDEDPAENRDAASEFLQSLDDQIDGWLFDAPSIADFAILPFVRQFAYIDKAWFDDQPWPSLSEWLERFLASDRLAAVMRKYPQWVEGNSPMFFVAD</sequence>
<protein>
    <submittedName>
        <fullName evidence="2">Glutathione S-transferase</fullName>
    </submittedName>
</protein>
<dbReference type="SUPFAM" id="SSF52833">
    <property type="entry name" value="Thioredoxin-like"/>
    <property type="match status" value="1"/>
</dbReference>
<dbReference type="PROSITE" id="PS50404">
    <property type="entry name" value="GST_NTER"/>
    <property type="match status" value="1"/>
</dbReference>
<dbReference type="GO" id="GO:0016740">
    <property type="term" value="F:transferase activity"/>
    <property type="evidence" value="ECO:0007669"/>
    <property type="project" value="UniProtKB-KW"/>
</dbReference>
<dbReference type="EMBL" id="CP042264">
    <property type="protein sequence ID" value="QDY71066.1"/>
    <property type="molecule type" value="Genomic_DNA"/>
</dbReference>
<geneLocation type="plasmid" evidence="2 3">
    <name>unnamed3</name>
</geneLocation>
<name>A0A5B8IC14_9RHOB</name>
<dbReference type="AlphaFoldDB" id="A0A5B8IC14"/>
<gene>
    <name evidence="2" type="ORF">FPZ52_15240</name>
</gene>
<dbReference type="InterPro" id="IPR004045">
    <property type="entry name" value="Glutathione_S-Trfase_N"/>
</dbReference>
<reference evidence="2 3" key="1">
    <citation type="submission" date="2019-07" db="EMBL/GenBank/DDBJ databases">
        <title>Litoreibacter alkalisoli sp. nov., isolated from saline-alkaline soil.</title>
        <authorList>
            <person name="Wang S."/>
            <person name="Xu L."/>
            <person name="Xing Y.-T."/>
            <person name="Sun J.-Q."/>
        </authorList>
    </citation>
    <scope>NUCLEOTIDE SEQUENCE [LARGE SCALE GENOMIC DNA]</scope>
    <source>
        <strain evidence="2 3">LN3S51</strain>
        <plasmid evidence="2 3">unnamed3</plasmid>
    </source>
</reference>
<dbReference type="PANTHER" id="PTHR43968">
    <property type="match status" value="1"/>
</dbReference>
<dbReference type="InterPro" id="IPR036249">
    <property type="entry name" value="Thioredoxin-like_sf"/>
</dbReference>
<evidence type="ECO:0000313" key="2">
    <source>
        <dbReference type="EMBL" id="QDY71066.1"/>
    </source>
</evidence>
<dbReference type="OrthoDB" id="9813092at2"/>
<dbReference type="Gene3D" id="3.40.30.10">
    <property type="entry name" value="Glutaredoxin"/>
    <property type="match status" value="1"/>
</dbReference>
<dbReference type="InterPro" id="IPR036282">
    <property type="entry name" value="Glutathione-S-Trfase_C_sf"/>
</dbReference>
<feature type="domain" description="GST N-terminal" evidence="1">
    <location>
        <begin position="1"/>
        <end position="79"/>
    </location>
</feature>
<dbReference type="Pfam" id="PF13417">
    <property type="entry name" value="GST_N_3"/>
    <property type="match status" value="1"/>
</dbReference>
<dbReference type="SUPFAM" id="SSF47616">
    <property type="entry name" value="GST C-terminal domain-like"/>
    <property type="match status" value="1"/>
</dbReference>
<keyword evidence="2" id="KW-0614">Plasmid</keyword>
<keyword evidence="2" id="KW-0808">Transferase</keyword>
<dbReference type="InterPro" id="IPR040079">
    <property type="entry name" value="Glutathione_S-Trfase"/>
</dbReference>
<keyword evidence="3" id="KW-1185">Reference proteome</keyword>
<dbReference type="PANTHER" id="PTHR43968:SF6">
    <property type="entry name" value="GLUTATHIONE S-TRANSFERASE OMEGA"/>
    <property type="match status" value="1"/>
</dbReference>
<dbReference type="InterPro" id="IPR050983">
    <property type="entry name" value="GST_Omega/HSP26"/>
</dbReference>
<dbReference type="RefSeq" id="WP_146366482.1">
    <property type="nucleotide sequence ID" value="NZ_CP042264.1"/>
</dbReference>
<evidence type="ECO:0000313" key="3">
    <source>
        <dbReference type="Proteomes" id="UP000318483"/>
    </source>
</evidence>
<dbReference type="GO" id="GO:0005737">
    <property type="term" value="C:cytoplasm"/>
    <property type="evidence" value="ECO:0007669"/>
    <property type="project" value="TreeGrafter"/>
</dbReference>
<dbReference type="Pfam" id="PF13410">
    <property type="entry name" value="GST_C_2"/>
    <property type="match status" value="1"/>
</dbReference>
<evidence type="ECO:0000259" key="1">
    <source>
        <dbReference type="PROSITE" id="PS50404"/>
    </source>
</evidence>
<dbReference type="KEGG" id="lit:FPZ52_15240"/>
<accession>A0A5B8IC14</accession>
<dbReference type="Proteomes" id="UP000318483">
    <property type="component" value="Plasmid unnamed3"/>
</dbReference>
<dbReference type="Gene3D" id="1.20.1050.10">
    <property type="match status" value="1"/>
</dbReference>
<proteinExistence type="predicted"/>
<organism evidence="2 3">
    <name type="scientific">Qingshengfaniella alkalisoli</name>
    <dbReference type="NCBI Taxonomy" id="2599296"/>
    <lineage>
        <taxon>Bacteria</taxon>
        <taxon>Pseudomonadati</taxon>
        <taxon>Pseudomonadota</taxon>
        <taxon>Alphaproteobacteria</taxon>
        <taxon>Rhodobacterales</taxon>
        <taxon>Paracoccaceae</taxon>
        <taxon>Qingshengfaniella</taxon>
    </lineage>
</organism>